<evidence type="ECO:0000313" key="3">
    <source>
        <dbReference type="Proteomes" id="UP001153365"/>
    </source>
</evidence>
<accession>A0AAV0BNH6</accession>
<proteinExistence type="predicted"/>
<dbReference type="GO" id="GO:0005524">
    <property type="term" value="F:ATP binding"/>
    <property type="evidence" value="ECO:0007669"/>
    <property type="project" value="InterPro"/>
</dbReference>
<comment type="caution">
    <text evidence="2">The sequence shown here is derived from an EMBL/GenBank/DDBJ whole genome shotgun (WGS) entry which is preliminary data.</text>
</comment>
<dbReference type="GO" id="GO:0030286">
    <property type="term" value="C:dynein complex"/>
    <property type="evidence" value="ECO:0007669"/>
    <property type="project" value="InterPro"/>
</dbReference>
<protein>
    <submittedName>
        <fullName evidence="2">Expressed protein</fullName>
    </submittedName>
</protein>
<dbReference type="EMBL" id="CALTRL010005887">
    <property type="protein sequence ID" value="CAH7687561.1"/>
    <property type="molecule type" value="Genomic_DNA"/>
</dbReference>
<dbReference type="GO" id="GO:0051959">
    <property type="term" value="F:dynein light intermediate chain binding"/>
    <property type="evidence" value="ECO:0007669"/>
    <property type="project" value="InterPro"/>
</dbReference>
<dbReference type="PANTHER" id="PTHR45703">
    <property type="entry name" value="DYNEIN HEAVY CHAIN"/>
    <property type="match status" value="1"/>
</dbReference>
<dbReference type="Proteomes" id="UP001153365">
    <property type="component" value="Unassembled WGS sequence"/>
</dbReference>
<dbReference type="InterPro" id="IPR026983">
    <property type="entry name" value="DHC"/>
</dbReference>
<sequence>MAMTRPDRAHIPQAMIFSQGILTTETLASKIAQFFSLRSVQLLKQPHYDFGFKSLKAVSISAGHFKRASSMLGNRDIGGESVTSDDKAEQKILSRVSERPWCQN</sequence>
<dbReference type="PANTHER" id="PTHR45703:SF36">
    <property type="entry name" value="DYNEIN HEAVY CHAIN, CYTOPLASMIC"/>
    <property type="match status" value="1"/>
</dbReference>
<dbReference type="InterPro" id="IPR043157">
    <property type="entry name" value="Dynein_AAA1S"/>
</dbReference>
<organism evidence="2 3">
    <name type="scientific">Phakopsora pachyrhizi</name>
    <name type="common">Asian soybean rust disease fungus</name>
    <dbReference type="NCBI Taxonomy" id="170000"/>
    <lineage>
        <taxon>Eukaryota</taxon>
        <taxon>Fungi</taxon>
        <taxon>Dikarya</taxon>
        <taxon>Basidiomycota</taxon>
        <taxon>Pucciniomycotina</taxon>
        <taxon>Pucciniomycetes</taxon>
        <taxon>Pucciniales</taxon>
        <taxon>Phakopsoraceae</taxon>
        <taxon>Phakopsora</taxon>
    </lineage>
</organism>
<keyword evidence="3" id="KW-1185">Reference proteome</keyword>
<dbReference type="Gene3D" id="1.10.8.710">
    <property type="match status" value="1"/>
</dbReference>
<dbReference type="GO" id="GO:0045505">
    <property type="term" value="F:dynein intermediate chain binding"/>
    <property type="evidence" value="ECO:0007669"/>
    <property type="project" value="InterPro"/>
</dbReference>
<evidence type="ECO:0000313" key="2">
    <source>
        <dbReference type="EMBL" id="CAH7687561.1"/>
    </source>
</evidence>
<dbReference type="GO" id="GO:0007018">
    <property type="term" value="P:microtubule-based movement"/>
    <property type="evidence" value="ECO:0007669"/>
    <property type="project" value="InterPro"/>
</dbReference>
<feature type="domain" description="Dynein heavy chain hydrolytic ATP-binding dynein motor region" evidence="1">
    <location>
        <begin position="1"/>
        <end position="72"/>
    </location>
</feature>
<dbReference type="Pfam" id="PF12774">
    <property type="entry name" value="AAA_6"/>
    <property type="match status" value="1"/>
</dbReference>
<reference evidence="2" key="1">
    <citation type="submission" date="2022-06" db="EMBL/GenBank/DDBJ databases">
        <authorList>
            <consortium name="SYNGENTA / RWTH Aachen University"/>
        </authorList>
    </citation>
    <scope>NUCLEOTIDE SEQUENCE</scope>
</reference>
<evidence type="ECO:0000259" key="1">
    <source>
        <dbReference type="Pfam" id="PF12774"/>
    </source>
</evidence>
<gene>
    <name evidence="2" type="ORF">PPACK8108_LOCUS22361</name>
</gene>
<name>A0AAV0BNH6_PHAPC</name>
<dbReference type="AlphaFoldDB" id="A0AAV0BNH6"/>
<dbReference type="InterPro" id="IPR035699">
    <property type="entry name" value="AAA_6"/>
</dbReference>